<dbReference type="GO" id="GO:0050660">
    <property type="term" value="F:flavin adenine dinucleotide binding"/>
    <property type="evidence" value="ECO:0007669"/>
    <property type="project" value="InterPro"/>
</dbReference>
<accession>A0A7I7YAE7</accession>
<proteinExistence type="inferred from homology"/>
<dbReference type="InterPro" id="IPR036188">
    <property type="entry name" value="FAD/NAD-bd_sf"/>
</dbReference>
<evidence type="ECO:0000313" key="9">
    <source>
        <dbReference type="EMBL" id="BBZ37841.1"/>
    </source>
</evidence>
<keyword evidence="10" id="KW-1185">Reference proteome</keyword>
<keyword evidence="4 5" id="KW-0274">FAD</keyword>
<organism evidence="9 10">
    <name type="scientific">Mycobacterium conspicuum</name>
    <dbReference type="NCBI Taxonomy" id="44010"/>
    <lineage>
        <taxon>Bacteria</taxon>
        <taxon>Bacillati</taxon>
        <taxon>Actinomycetota</taxon>
        <taxon>Actinomycetes</taxon>
        <taxon>Mycobacteriales</taxon>
        <taxon>Mycobacteriaceae</taxon>
        <taxon>Mycobacterium</taxon>
    </lineage>
</organism>
<evidence type="ECO:0000259" key="8">
    <source>
        <dbReference type="PROSITE" id="PS00624"/>
    </source>
</evidence>
<dbReference type="SUPFAM" id="SSF54373">
    <property type="entry name" value="FAD-linked reductases, C-terminal domain"/>
    <property type="match status" value="1"/>
</dbReference>
<dbReference type="EMBL" id="AP022613">
    <property type="protein sequence ID" value="BBZ37841.1"/>
    <property type="molecule type" value="Genomic_DNA"/>
</dbReference>
<evidence type="ECO:0000256" key="2">
    <source>
        <dbReference type="ARBA" id="ARBA00010790"/>
    </source>
</evidence>
<keyword evidence="3 6" id="KW-0285">Flavoprotein</keyword>
<dbReference type="AlphaFoldDB" id="A0A7I7YAE7"/>
<evidence type="ECO:0000256" key="6">
    <source>
        <dbReference type="RuleBase" id="RU003968"/>
    </source>
</evidence>
<evidence type="ECO:0000256" key="4">
    <source>
        <dbReference type="ARBA" id="ARBA00022827"/>
    </source>
</evidence>
<dbReference type="Pfam" id="PF05199">
    <property type="entry name" value="GMC_oxred_C"/>
    <property type="match status" value="1"/>
</dbReference>
<dbReference type="Gene3D" id="3.50.50.60">
    <property type="entry name" value="FAD/NAD(P)-binding domain"/>
    <property type="match status" value="1"/>
</dbReference>
<dbReference type="Gene3D" id="3.30.410.40">
    <property type="match status" value="1"/>
</dbReference>
<sequence length="554" mass="60113">MDDELDLRIRVNQDRLAADLKQEYDFIVCGAGSSGCVVARRLAEDPSANVLLLEAGGGDDMPCVTESKLWHTNLGSATDWAFRSEPNQHLNDRALTLSMGKVLGGGSSINLMAWARGHRADWDFFAAASDNKAWSYASVLDIYRRIEDWQGAPDPERRGSGGPVYVQPKCDPHPAGRLVLQAAECLGIGAFDQANGKMMEGRGGAAIIEVRARGGKRRSAFRSYTYPYMDRPNLTVLANALVRRVLVDGSRAIAVEVCYRDELRRFRAGAEVVLSTGAIHTPKILMLSGIGDQDILRPLGIPTKQHLPGVGLNFQDHLGFSCIWEIPACPPADQPGDAAMFWASRDDLNEPDLFACQGAMVLASQENIARFGLPEMGWTMIGALTHPDSRGSVALTSSDPDQPARVMHNGLSHPDDLRLAVKCVEDMRAVGNSALLGNRQLFKREVMPGRLKDEELLAYLRDAAITYWHMVGTAKMGHDSLSVVDGSLKVHGIENLRVADASIMPRITSGNTMAPCVVIGERAGDEIRSEHGMSGQGAVITLDDAESVSELESS</sequence>
<dbReference type="GO" id="GO:0016614">
    <property type="term" value="F:oxidoreductase activity, acting on CH-OH group of donors"/>
    <property type="evidence" value="ECO:0007669"/>
    <property type="project" value="InterPro"/>
</dbReference>
<comment type="cofactor">
    <cofactor evidence="1 5">
        <name>FAD</name>
        <dbReference type="ChEBI" id="CHEBI:57692"/>
    </cofactor>
</comment>
<reference evidence="9 10" key="1">
    <citation type="journal article" date="2019" name="Emerg. Microbes Infect.">
        <title>Comprehensive subspecies identification of 175 nontuberculous mycobacteria species based on 7547 genomic profiles.</title>
        <authorList>
            <person name="Matsumoto Y."/>
            <person name="Kinjo T."/>
            <person name="Motooka D."/>
            <person name="Nabeya D."/>
            <person name="Jung N."/>
            <person name="Uechi K."/>
            <person name="Horii T."/>
            <person name="Iida T."/>
            <person name="Fujita J."/>
            <person name="Nakamura S."/>
        </authorList>
    </citation>
    <scope>NUCLEOTIDE SEQUENCE [LARGE SCALE GENOMIC DNA]</scope>
    <source>
        <strain evidence="9 10">JCM 14738</strain>
    </source>
</reference>
<gene>
    <name evidence="9" type="ORF">MCNS_09040</name>
</gene>
<dbReference type="PROSITE" id="PS00624">
    <property type="entry name" value="GMC_OXRED_2"/>
    <property type="match status" value="1"/>
</dbReference>
<dbReference type="Pfam" id="PF00732">
    <property type="entry name" value="GMC_oxred_N"/>
    <property type="match status" value="1"/>
</dbReference>
<evidence type="ECO:0000259" key="7">
    <source>
        <dbReference type="PROSITE" id="PS00623"/>
    </source>
</evidence>
<dbReference type="InterPro" id="IPR007867">
    <property type="entry name" value="GMC_OxRtase_C"/>
</dbReference>
<feature type="binding site" evidence="5">
    <location>
        <position position="102"/>
    </location>
    <ligand>
        <name>FAD</name>
        <dbReference type="ChEBI" id="CHEBI:57692"/>
    </ligand>
</feature>
<feature type="binding site" evidence="5">
    <location>
        <position position="467"/>
    </location>
    <ligand>
        <name>substrate</name>
    </ligand>
</feature>
<protein>
    <submittedName>
        <fullName evidence="9">Choline dehydrogenase</fullName>
    </submittedName>
</protein>
<evidence type="ECO:0000313" key="10">
    <source>
        <dbReference type="Proteomes" id="UP000467385"/>
    </source>
</evidence>
<evidence type="ECO:0000256" key="1">
    <source>
        <dbReference type="ARBA" id="ARBA00001974"/>
    </source>
</evidence>
<dbReference type="PIRSF" id="PIRSF000137">
    <property type="entry name" value="Alcohol_oxidase"/>
    <property type="match status" value="1"/>
</dbReference>
<dbReference type="Proteomes" id="UP000467385">
    <property type="component" value="Chromosome"/>
</dbReference>
<dbReference type="PANTHER" id="PTHR11552">
    <property type="entry name" value="GLUCOSE-METHANOL-CHOLINE GMC OXIDOREDUCTASE"/>
    <property type="match status" value="1"/>
</dbReference>
<feature type="domain" description="Glucose-methanol-choline oxidoreductase N-terminal" evidence="8">
    <location>
        <begin position="277"/>
        <end position="291"/>
    </location>
</feature>
<dbReference type="RefSeq" id="WP_232079202.1">
    <property type="nucleotide sequence ID" value="NZ_AP022613.1"/>
</dbReference>
<dbReference type="PROSITE" id="PS00623">
    <property type="entry name" value="GMC_OXRED_1"/>
    <property type="match status" value="1"/>
</dbReference>
<evidence type="ECO:0000256" key="3">
    <source>
        <dbReference type="ARBA" id="ARBA00022630"/>
    </source>
</evidence>
<comment type="similarity">
    <text evidence="2 6">Belongs to the GMC oxidoreductase family.</text>
</comment>
<feature type="domain" description="Glucose-methanol-choline oxidoreductase N-terminal" evidence="7">
    <location>
        <begin position="100"/>
        <end position="123"/>
    </location>
</feature>
<name>A0A7I7YAE7_9MYCO</name>
<dbReference type="SUPFAM" id="SSF51905">
    <property type="entry name" value="FAD/NAD(P)-binding domain"/>
    <property type="match status" value="1"/>
</dbReference>
<dbReference type="PANTHER" id="PTHR11552:SF147">
    <property type="entry name" value="CHOLINE DEHYDROGENASE, MITOCHONDRIAL"/>
    <property type="match status" value="1"/>
</dbReference>
<feature type="binding site" evidence="5">
    <location>
        <position position="242"/>
    </location>
    <ligand>
        <name>FAD</name>
        <dbReference type="ChEBI" id="CHEBI:57692"/>
    </ligand>
</feature>
<dbReference type="InterPro" id="IPR000172">
    <property type="entry name" value="GMC_OxRdtase_N"/>
</dbReference>
<evidence type="ECO:0000256" key="5">
    <source>
        <dbReference type="PIRSR" id="PIRSR000137-2"/>
    </source>
</evidence>
<feature type="binding site" evidence="5">
    <location>
        <begin position="468"/>
        <end position="469"/>
    </location>
    <ligand>
        <name>FAD</name>
        <dbReference type="ChEBI" id="CHEBI:57692"/>
    </ligand>
</feature>
<dbReference type="InterPro" id="IPR012132">
    <property type="entry name" value="GMC_OxRdtase"/>
</dbReference>